<accession>A0A2R6NDI6</accession>
<dbReference type="Proteomes" id="UP000186601">
    <property type="component" value="Unassembled WGS sequence"/>
</dbReference>
<evidence type="ECO:0000313" key="3">
    <source>
        <dbReference type="Proteomes" id="UP000186601"/>
    </source>
</evidence>
<sequence length="118" mass="12662">DWPQSGSIGHLYFRTIPTPCYEAQKLDPQGLPMVLNDDVDGVDNVDDVDGVENVDGVDGVGGVHGREDRGGGVARRPRRRLYETADGVSGVAMAVSPDKSSIEEACSWRGEHKAPETV</sequence>
<comment type="caution">
    <text evidence="2">The sequence shown here is derived from an EMBL/GenBank/DDBJ whole genome shotgun (WGS) entry which is preliminary data.</text>
</comment>
<evidence type="ECO:0000256" key="1">
    <source>
        <dbReference type="SAM" id="MobiDB-lite"/>
    </source>
</evidence>
<feature type="compositionally biased region" description="Basic and acidic residues" evidence="1">
    <location>
        <begin position="109"/>
        <end position="118"/>
    </location>
</feature>
<keyword evidence="3" id="KW-1185">Reference proteome</keyword>
<protein>
    <submittedName>
        <fullName evidence="2">Uncharacterized protein</fullName>
    </submittedName>
</protein>
<name>A0A2R6NDI6_9APHY</name>
<organism evidence="2 3">
    <name type="scientific">Hermanssonia centrifuga</name>
    <dbReference type="NCBI Taxonomy" id="98765"/>
    <lineage>
        <taxon>Eukaryota</taxon>
        <taxon>Fungi</taxon>
        <taxon>Dikarya</taxon>
        <taxon>Basidiomycota</taxon>
        <taxon>Agaricomycotina</taxon>
        <taxon>Agaricomycetes</taxon>
        <taxon>Polyporales</taxon>
        <taxon>Meruliaceae</taxon>
        <taxon>Hermanssonia</taxon>
    </lineage>
</organism>
<proteinExistence type="predicted"/>
<evidence type="ECO:0000313" key="2">
    <source>
        <dbReference type="EMBL" id="PSR70414.1"/>
    </source>
</evidence>
<dbReference type="EMBL" id="MLYV02001353">
    <property type="protein sequence ID" value="PSR70414.1"/>
    <property type="molecule type" value="Genomic_DNA"/>
</dbReference>
<gene>
    <name evidence="2" type="ORF">PHLCEN_2v13708</name>
</gene>
<feature type="region of interest" description="Disordered" evidence="1">
    <location>
        <begin position="96"/>
        <end position="118"/>
    </location>
</feature>
<feature type="non-terminal residue" evidence="2">
    <location>
        <position position="1"/>
    </location>
</feature>
<feature type="region of interest" description="Disordered" evidence="1">
    <location>
        <begin position="50"/>
        <end position="77"/>
    </location>
</feature>
<dbReference type="AlphaFoldDB" id="A0A2R6NDI6"/>
<reference evidence="2 3" key="1">
    <citation type="submission" date="2018-02" db="EMBL/GenBank/DDBJ databases">
        <title>Genome sequence of the basidiomycete white-rot fungus Phlebia centrifuga.</title>
        <authorList>
            <person name="Granchi Z."/>
            <person name="Peng M."/>
            <person name="de Vries R.P."/>
            <person name="Hilden K."/>
            <person name="Makela M.R."/>
            <person name="Grigoriev I."/>
            <person name="Riley R."/>
        </authorList>
    </citation>
    <scope>NUCLEOTIDE SEQUENCE [LARGE SCALE GENOMIC DNA]</scope>
    <source>
        <strain evidence="2 3">FBCC195</strain>
    </source>
</reference>